<dbReference type="GO" id="GO:0008757">
    <property type="term" value="F:S-adenosylmethionine-dependent methyltransferase activity"/>
    <property type="evidence" value="ECO:0007669"/>
    <property type="project" value="InterPro"/>
</dbReference>
<dbReference type="PANTHER" id="PTHR45036">
    <property type="entry name" value="METHYLTRANSFERASE LIKE 7B"/>
    <property type="match status" value="1"/>
</dbReference>
<dbReference type="Gene3D" id="3.40.50.150">
    <property type="entry name" value="Vaccinia Virus protein VP39"/>
    <property type="match status" value="1"/>
</dbReference>
<keyword evidence="3" id="KW-0808">Transferase</keyword>
<name>A0A6V8NLD2_9ACTN</name>
<dbReference type="InterPro" id="IPR013216">
    <property type="entry name" value="Methyltransf_11"/>
</dbReference>
<dbReference type="AlphaFoldDB" id="A0A6V8NLD2"/>
<evidence type="ECO:0000259" key="2">
    <source>
        <dbReference type="Pfam" id="PF08241"/>
    </source>
</evidence>
<accession>A0A6V8NLD2</accession>
<evidence type="ECO:0000313" key="3">
    <source>
        <dbReference type="EMBL" id="GFP20913.1"/>
    </source>
</evidence>
<feature type="domain" description="Methyltransferase type 11" evidence="2">
    <location>
        <begin position="68"/>
        <end position="162"/>
    </location>
</feature>
<feature type="region of interest" description="Disordered" evidence="1">
    <location>
        <begin position="1"/>
        <end position="28"/>
    </location>
</feature>
<comment type="caution">
    <text evidence="3">The sequence shown here is derived from an EMBL/GenBank/DDBJ whole genome shotgun (WGS) entry which is preliminary data.</text>
</comment>
<dbReference type="Proteomes" id="UP000580051">
    <property type="component" value="Unassembled WGS sequence"/>
</dbReference>
<protein>
    <submittedName>
        <fullName evidence="3">Phosphatidylethanolamine/phosphatidyl-N-methylethanolamine N-methyltransferase</fullName>
    </submittedName>
</protein>
<keyword evidence="3" id="KW-0489">Methyltransferase</keyword>
<dbReference type="PANTHER" id="PTHR45036:SF1">
    <property type="entry name" value="METHYLTRANSFERASE LIKE 7A"/>
    <property type="match status" value="1"/>
</dbReference>
<dbReference type="InterPro" id="IPR029063">
    <property type="entry name" value="SAM-dependent_MTases_sf"/>
</dbReference>
<dbReference type="EMBL" id="BLRV01000007">
    <property type="protein sequence ID" value="GFP20913.1"/>
    <property type="molecule type" value="Genomic_DNA"/>
</dbReference>
<dbReference type="CDD" id="cd02440">
    <property type="entry name" value="AdoMet_MTases"/>
    <property type="match status" value="1"/>
</dbReference>
<proteinExistence type="predicted"/>
<evidence type="ECO:0000256" key="1">
    <source>
        <dbReference type="SAM" id="MobiDB-lite"/>
    </source>
</evidence>
<dbReference type="InterPro" id="IPR052356">
    <property type="entry name" value="Thiol_S-MT"/>
</dbReference>
<dbReference type="GO" id="GO:0032259">
    <property type="term" value="P:methylation"/>
    <property type="evidence" value="ECO:0007669"/>
    <property type="project" value="UniProtKB-KW"/>
</dbReference>
<organism evidence="3 4">
    <name type="scientific">Candidatus Hakubella thermalkaliphila</name>
    <dbReference type="NCBI Taxonomy" id="2754717"/>
    <lineage>
        <taxon>Bacteria</taxon>
        <taxon>Bacillati</taxon>
        <taxon>Actinomycetota</taxon>
        <taxon>Actinomycetota incertae sedis</taxon>
        <taxon>Candidatus Hakubellales</taxon>
        <taxon>Candidatus Hakubellaceae</taxon>
        <taxon>Candidatus Hakubella</taxon>
    </lineage>
</organism>
<dbReference type="SUPFAM" id="SSF53335">
    <property type="entry name" value="S-adenosyl-L-methionine-dependent methyltransferases"/>
    <property type="match status" value="1"/>
</dbReference>
<evidence type="ECO:0000313" key="4">
    <source>
        <dbReference type="Proteomes" id="UP000580051"/>
    </source>
</evidence>
<sequence length="227" mass="26026">MHLFCSGMMNREKSSTQGKMSEAETRKTRSRYDRISPVYDLFESLAERSKFSRWRRLLFEQIKGPTILEVGVGTGKNFPYYPPGLEVTAIDLSEGMLSRARKKLANYPSARINLRIMDVQKLDLEEGSFDTAVATFVFCSVPDPVLGLREVRRVLKPEGKLLLLEHVLSERPVLRFLMKLMSPITVRITGANINRVTVRNIQKAGFRIEEEKNLWLDIVKLIVARPQ</sequence>
<dbReference type="Pfam" id="PF08241">
    <property type="entry name" value="Methyltransf_11"/>
    <property type="match status" value="1"/>
</dbReference>
<gene>
    <name evidence="3" type="ORF">HKBW3S06_00140</name>
</gene>
<reference evidence="3 4" key="1">
    <citation type="journal article" date="2020" name="Front. Microbiol.">
        <title>Single-cell genomics of novel Actinobacteria with the Wood-Ljungdahl pathway discovered in a serpentinizing system.</title>
        <authorList>
            <person name="Merino N."/>
            <person name="Kawai M."/>
            <person name="Boyd E.S."/>
            <person name="Colman D.R."/>
            <person name="McGlynn S.E."/>
            <person name="Nealson K.H."/>
            <person name="Kurokawa K."/>
            <person name="Hongoh Y."/>
        </authorList>
    </citation>
    <scope>NUCLEOTIDE SEQUENCE [LARGE SCALE GENOMIC DNA]</scope>
    <source>
        <strain evidence="3 4">S06</strain>
    </source>
</reference>